<evidence type="ECO:0008006" key="3">
    <source>
        <dbReference type="Google" id="ProtNLM"/>
    </source>
</evidence>
<keyword evidence="2" id="KW-1185">Reference proteome</keyword>
<protein>
    <recommendedName>
        <fullName evidence="3">Hydantoinase/oxoprolinase</fullName>
    </recommendedName>
</protein>
<evidence type="ECO:0000313" key="1">
    <source>
        <dbReference type="EMBL" id="MBP2474773.1"/>
    </source>
</evidence>
<dbReference type="RefSeq" id="WP_143342589.1">
    <property type="nucleotide sequence ID" value="NZ_JAGIOO010000001.1"/>
</dbReference>
<dbReference type="PANTHER" id="PTHR11365:SF23">
    <property type="entry name" value="HYPOTHETICAL 5-OXOPROLINASE (EUROFUNG)-RELATED"/>
    <property type="match status" value="1"/>
</dbReference>
<accession>A0ABS5ADV3</accession>
<dbReference type="InterPro" id="IPR045079">
    <property type="entry name" value="Oxoprolinase-like"/>
</dbReference>
<evidence type="ECO:0000313" key="2">
    <source>
        <dbReference type="Proteomes" id="UP001519363"/>
    </source>
</evidence>
<dbReference type="Proteomes" id="UP001519363">
    <property type="component" value="Unassembled WGS sequence"/>
</dbReference>
<name>A0ABS5ADV3_9PSEU</name>
<organism evidence="1 2">
    <name type="scientific">Crossiella equi</name>
    <dbReference type="NCBI Taxonomy" id="130796"/>
    <lineage>
        <taxon>Bacteria</taxon>
        <taxon>Bacillati</taxon>
        <taxon>Actinomycetota</taxon>
        <taxon>Actinomycetes</taxon>
        <taxon>Pseudonocardiales</taxon>
        <taxon>Pseudonocardiaceae</taxon>
        <taxon>Crossiella</taxon>
    </lineage>
</organism>
<sequence>MSRAHASLVHEGAVVASAAEVLTGRSGRQLSTLLKRLAASSPSIVESVTWDVSALFERALRKGGLPPLGALRVLPRAPQYQRHPFELVQALISWRGTVVGGHDIFGSELAPLDLTGALAQAGSAYAAGIRTLTVTATGASGCAEHEQAVAGAVTEAFPDLRVCLSHEVGGLGLVEREATVVVNAALLQLCEEVVDRCERATAVLDASPDCWFATSDGGRVSARRMRSVPSRALGASTAVALRGASLLSGRLDGPVVLTGPGALVVGEVTAGLPHVASDLTGALGIRLVTPQALVTVRPADRLPAVAEQVREQAASGAVAPADEGGEALAEQLHRRVRTHLALVRTEADLASVGAAVAEPSAWLDLVVTADTAEDLARQQSLLEDQALSLVAASGARPGRERVLRSVATSLAFLGRDVYRLWVLVGARPESGWRP</sequence>
<proteinExistence type="predicted"/>
<gene>
    <name evidence="1" type="ORF">JOF53_003645</name>
</gene>
<dbReference type="PANTHER" id="PTHR11365">
    <property type="entry name" value="5-OXOPROLINASE RELATED"/>
    <property type="match status" value="1"/>
</dbReference>
<reference evidence="1 2" key="1">
    <citation type="submission" date="2021-03" db="EMBL/GenBank/DDBJ databases">
        <title>Sequencing the genomes of 1000 actinobacteria strains.</title>
        <authorList>
            <person name="Klenk H.-P."/>
        </authorList>
    </citation>
    <scope>NUCLEOTIDE SEQUENCE [LARGE SCALE GENOMIC DNA]</scope>
    <source>
        <strain evidence="1 2">DSM 44580</strain>
    </source>
</reference>
<comment type="caution">
    <text evidence="1">The sequence shown here is derived from an EMBL/GenBank/DDBJ whole genome shotgun (WGS) entry which is preliminary data.</text>
</comment>
<dbReference type="EMBL" id="JAGIOO010000001">
    <property type="protein sequence ID" value="MBP2474773.1"/>
    <property type="molecule type" value="Genomic_DNA"/>
</dbReference>